<dbReference type="Proteomes" id="UP000006468">
    <property type="component" value="Chromosome"/>
</dbReference>
<keyword evidence="1" id="KW-0472">Membrane</keyword>
<name>D5QE70_NOVHA</name>
<dbReference type="AlphaFoldDB" id="D5QE70"/>
<gene>
    <name evidence="2" type="ORF">GXY_07175</name>
</gene>
<dbReference type="HOGENOM" id="CLU_3054951_0_0_5"/>
<evidence type="ECO:0000313" key="2">
    <source>
        <dbReference type="EMBL" id="EFG84653.1"/>
    </source>
</evidence>
<comment type="caution">
    <text evidence="2">The sequence shown here is derived from an EMBL/GenBank/DDBJ whole genome shotgun (WGS) entry which is preliminary data.</text>
</comment>
<organism evidence="2 3">
    <name type="scientific">Novacetimonas hansenii ATCC 23769</name>
    <dbReference type="NCBI Taxonomy" id="714995"/>
    <lineage>
        <taxon>Bacteria</taxon>
        <taxon>Pseudomonadati</taxon>
        <taxon>Pseudomonadota</taxon>
        <taxon>Alphaproteobacteria</taxon>
        <taxon>Acetobacterales</taxon>
        <taxon>Acetobacteraceae</taxon>
        <taxon>Novacetimonas</taxon>
    </lineage>
</organism>
<keyword evidence="1" id="KW-1133">Transmembrane helix</keyword>
<feature type="transmembrane region" description="Helical" evidence="1">
    <location>
        <begin position="6"/>
        <end position="28"/>
    </location>
</feature>
<sequence>SGRAAIIPPIILDQNFWPGWLLLLLALLRKFRLTLRLTFLCQSRMKCVDAVSC</sequence>
<proteinExistence type="predicted"/>
<feature type="non-terminal residue" evidence="2">
    <location>
        <position position="1"/>
    </location>
</feature>
<reference evidence="2 3" key="1">
    <citation type="journal article" date="2010" name="J. Bacteriol.">
        <title>Genome sequence of a cellulose-producing bacterium, Gluconacetobacter hansenii ATCC 23769.</title>
        <authorList>
            <person name="Iyer P.R."/>
            <person name="Geib S.M."/>
            <person name="Catchmark J."/>
            <person name="Kao T.H."/>
            <person name="Tien M."/>
        </authorList>
    </citation>
    <scope>NUCLEOTIDE SEQUENCE [LARGE SCALE GENOMIC DNA]</scope>
    <source>
        <strain evidence="2 3">ATCC 23769</strain>
    </source>
</reference>
<evidence type="ECO:0000256" key="1">
    <source>
        <dbReference type="SAM" id="Phobius"/>
    </source>
</evidence>
<accession>D5QE70</accession>
<evidence type="ECO:0000313" key="3">
    <source>
        <dbReference type="Proteomes" id="UP000006468"/>
    </source>
</evidence>
<protein>
    <submittedName>
        <fullName evidence="2">Uncharacterized protein</fullName>
    </submittedName>
</protein>
<dbReference type="EMBL" id="ADTV01000029">
    <property type="protein sequence ID" value="EFG84653.1"/>
    <property type="molecule type" value="Genomic_DNA"/>
</dbReference>
<keyword evidence="1" id="KW-0812">Transmembrane</keyword>